<proteinExistence type="predicted"/>
<evidence type="ECO:0000256" key="1">
    <source>
        <dbReference type="SAM" id="MobiDB-lite"/>
    </source>
</evidence>
<sequence length="307" mass="34045">MDNGMMTTDSAPTTAATQQAGSTGPTLRPRKTPAAPTKRAGQAKPTRGKGKKPACSADATGSRRQDTQSAPAGLGSGSMPGTASQEIDHPSVAHPICMVTAAPKVEDISIEGLTRWFDLRLKYEEIMRARCVSSGEDLQSVMRSIRNSFDASFLETLCETKWDKSNDELTNEFIWDWIMKTVRNFKNIALQNIVELFQDQLVMSMTKSDIDARVIDYFHLCNSIMKTNGLTALFSEEDETKKSFKGPAQLLTPRAEDSSEERGGFSFASCEVKCVSAIQARGRENLGDRPRKQSSFKEQEMRKRIRK</sequence>
<keyword evidence="3" id="KW-1185">Reference proteome</keyword>
<accession>A0A9W7CYH0</accession>
<comment type="caution">
    <text evidence="2">The sequence shown here is derived from an EMBL/GenBank/DDBJ whole genome shotgun (WGS) entry which is preliminary data.</text>
</comment>
<feature type="compositionally biased region" description="Basic and acidic residues" evidence="1">
    <location>
        <begin position="254"/>
        <end position="263"/>
    </location>
</feature>
<dbReference type="OrthoDB" id="124249at2759"/>
<reference evidence="2" key="1">
    <citation type="submission" date="2023-04" db="EMBL/GenBank/DDBJ databases">
        <title>Phytophthora fragariaefolia NBRC 109709.</title>
        <authorList>
            <person name="Ichikawa N."/>
            <person name="Sato H."/>
            <person name="Tonouchi N."/>
        </authorList>
    </citation>
    <scope>NUCLEOTIDE SEQUENCE</scope>
    <source>
        <strain evidence="2">NBRC 109709</strain>
    </source>
</reference>
<dbReference type="AlphaFoldDB" id="A0A9W7CYH0"/>
<protein>
    <submittedName>
        <fullName evidence="2">Unnamed protein product</fullName>
    </submittedName>
</protein>
<feature type="region of interest" description="Disordered" evidence="1">
    <location>
        <begin position="245"/>
        <end position="265"/>
    </location>
</feature>
<feature type="compositionally biased region" description="Low complexity" evidence="1">
    <location>
        <begin position="7"/>
        <end position="26"/>
    </location>
</feature>
<name>A0A9W7CYH0_9STRA</name>
<dbReference type="EMBL" id="BSXT01002254">
    <property type="protein sequence ID" value="GMF47939.1"/>
    <property type="molecule type" value="Genomic_DNA"/>
</dbReference>
<feature type="region of interest" description="Disordered" evidence="1">
    <location>
        <begin position="1"/>
        <end position="86"/>
    </location>
</feature>
<dbReference type="Proteomes" id="UP001165121">
    <property type="component" value="Unassembled WGS sequence"/>
</dbReference>
<organism evidence="2 3">
    <name type="scientific">Phytophthora fragariaefolia</name>
    <dbReference type="NCBI Taxonomy" id="1490495"/>
    <lineage>
        <taxon>Eukaryota</taxon>
        <taxon>Sar</taxon>
        <taxon>Stramenopiles</taxon>
        <taxon>Oomycota</taxon>
        <taxon>Peronosporomycetes</taxon>
        <taxon>Peronosporales</taxon>
        <taxon>Peronosporaceae</taxon>
        <taxon>Phytophthora</taxon>
    </lineage>
</organism>
<evidence type="ECO:0000313" key="2">
    <source>
        <dbReference type="EMBL" id="GMF47939.1"/>
    </source>
</evidence>
<feature type="region of interest" description="Disordered" evidence="1">
    <location>
        <begin position="283"/>
        <end position="307"/>
    </location>
</feature>
<evidence type="ECO:0000313" key="3">
    <source>
        <dbReference type="Proteomes" id="UP001165121"/>
    </source>
</evidence>
<gene>
    <name evidence="2" type="ORF">Pfra01_001829300</name>
</gene>